<dbReference type="InterPro" id="IPR001128">
    <property type="entry name" value="Cyt_P450"/>
</dbReference>
<evidence type="ECO:0000256" key="5">
    <source>
        <dbReference type="ARBA" id="ARBA00022723"/>
    </source>
</evidence>
<proteinExistence type="inferred from homology"/>
<dbReference type="EMBL" id="JARKIF010000003">
    <property type="protein sequence ID" value="KAJ7644765.1"/>
    <property type="molecule type" value="Genomic_DNA"/>
</dbReference>
<protein>
    <submittedName>
        <fullName evidence="13">Cytochrome P450 oxidoreductase</fullName>
    </submittedName>
</protein>
<keyword evidence="12" id="KW-0472">Membrane</keyword>
<dbReference type="Gene3D" id="1.10.630.10">
    <property type="entry name" value="Cytochrome P450"/>
    <property type="match status" value="1"/>
</dbReference>
<feature type="transmembrane region" description="Helical" evidence="12">
    <location>
        <begin position="6"/>
        <end position="25"/>
    </location>
</feature>
<keyword evidence="6 10" id="KW-0560">Oxidoreductase</keyword>
<dbReference type="SUPFAM" id="SSF48264">
    <property type="entry name" value="Cytochrome P450"/>
    <property type="match status" value="1"/>
</dbReference>
<evidence type="ECO:0000256" key="7">
    <source>
        <dbReference type="ARBA" id="ARBA00023004"/>
    </source>
</evidence>
<dbReference type="GO" id="GO:0004497">
    <property type="term" value="F:monooxygenase activity"/>
    <property type="evidence" value="ECO:0007669"/>
    <property type="project" value="UniProtKB-KW"/>
</dbReference>
<comment type="caution">
    <text evidence="13">The sequence shown here is derived from an EMBL/GenBank/DDBJ whole genome shotgun (WGS) entry which is preliminary data.</text>
</comment>
<keyword evidence="5 9" id="KW-0479">Metal-binding</keyword>
<dbReference type="GO" id="GO:0005506">
    <property type="term" value="F:iron ion binding"/>
    <property type="evidence" value="ECO:0007669"/>
    <property type="project" value="InterPro"/>
</dbReference>
<sequence>MTSDVPFQAIASGVAVCLGISYYYLSSRRSASSKPPGPRGWPIIGNLLNVPTQFEWFYWATYKDLYGPISYTTVLGREIVILNTLEACNEMLEKKSSVYSGRPIMPFAGEIVGWDQQLLFVPFNGNHFRAMRKLAHHHLGTKVAASQYHEVQETEVKHLVSRLRGTNDSEGLVKNLRITIGAILLRMSHGYTTRTDGNDPIVNLVEVASQDFYQATKPGAWFVDIFPWLKHVPAWMPGAGFKKTGAKFRKTNIDQTDKPYDFVVKEMGNNTALPSFTSNALRTQLTPDEKFALKFIAAALYGGGLDTMTGATTVFFLAMIIYPDIQRKIHEELDRVVGTGRLPNMRDQEHLPFLGGVIKEVSRWSVTVPGGVPHAATEDDVFNGYYIRKGTIVINNLWAIAHDPANYTSPMTFDPTRFLGPTPELDPASYTFGFGRRRCPGIEVAESTVYIVLATCLSVFRVSGGKDEKGNELPPPKEEFQSGAVSHPKPFKCVVEPRSAEAVNLLQMLGNDLVERPPSQL</sequence>
<evidence type="ECO:0000256" key="1">
    <source>
        <dbReference type="ARBA" id="ARBA00001971"/>
    </source>
</evidence>
<keyword evidence="12" id="KW-0812">Transmembrane</keyword>
<evidence type="ECO:0000256" key="3">
    <source>
        <dbReference type="ARBA" id="ARBA00010617"/>
    </source>
</evidence>
<dbReference type="CDD" id="cd11065">
    <property type="entry name" value="CYP64-like"/>
    <property type="match status" value="1"/>
</dbReference>
<dbReference type="Proteomes" id="UP001221142">
    <property type="component" value="Unassembled WGS sequence"/>
</dbReference>
<dbReference type="GO" id="GO:0016705">
    <property type="term" value="F:oxidoreductase activity, acting on paired donors, with incorporation or reduction of molecular oxygen"/>
    <property type="evidence" value="ECO:0007669"/>
    <property type="project" value="InterPro"/>
</dbReference>
<evidence type="ECO:0000313" key="13">
    <source>
        <dbReference type="EMBL" id="KAJ7644765.1"/>
    </source>
</evidence>
<accession>A0AAD7CCT3</accession>
<feature type="region of interest" description="Disordered" evidence="11">
    <location>
        <begin position="465"/>
        <end position="485"/>
    </location>
</feature>
<keyword evidence="4 9" id="KW-0349">Heme</keyword>
<dbReference type="PANTHER" id="PTHR46300:SF7">
    <property type="entry name" value="P450, PUTATIVE (EUROFUNG)-RELATED"/>
    <property type="match status" value="1"/>
</dbReference>
<dbReference type="PROSITE" id="PS00086">
    <property type="entry name" value="CYTOCHROME_P450"/>
    <property type="match status" value="1"/>
</dbReference>
<evidence type="ECO:0000256" key="8">
    <source>
        <dbReference type="ARBA" id="ARBA00023033"/>
    </source>
</evidence>
<evidence type="ECO:0000256" key="2">
    <source>
        <dbReference type="ARBA" id="ARBA00005179"/>
    </source>
</evidence>
<keyword evidence="12" id="KW-1133">Transmembrane helix</keyword>
<dbReference type="PANTHER" id="PTHR46300">
    <property type="entry name" value="P450, PUTATIVE (EUROFUNG)-RELATED-RELATED"/>
    <property type="match status" value="1"/>
</dbReference>
<evidence type="ECO:0000256" key="9">
    <source>
        <dbReference type="PIRSR" id="PIRSR602401-1"/>
    </source>
</evidence>
<evidence type="ECO:0000256" key="11">
    <source>
        <dbReference type="SAM" id="MobiDB-lite"/>
    </source>
</evidence>
<dbReference type="InterPro" id="IPR002401">
    <property type="entry name" value="Cyt_P450_E_grp-I"/>
</dbReference>
<reference evidence="13" key="1">
    <citation type="submission" date="2023-03" db="EMBL/GenBank/DDBJ databases">
        <title>Massive genome expansion in bonnet fungi (Mycena s.s.) driven by repeated elements and novel gene families across ecological guilds.</title>
        <authorList>
            <consortium name="Lawrence Berkeley National Laboratory"/>
            <person name="Harder C.B."/>
            <person name="Miyauchi S."/>
            <person name="Viragh M."/>
            <person name="Kuo A."/>
            <person name="Thoen E."/>
            <person name="Andreopoulos B."/>
            <person name="Lu D."/>
            <person name="Skrede I."/>
            <person name="Drula E."/>
            <person name="Henrissat B."/>
            <person name="Morin E."/>
            <person name="Kohler A."/>
            <person name="Barry K."/>
            <person name="LaButti K."/>
            <person name="Morin E."/>
            <person name="Salamov A."/>
            <person name="Lipzen A."/>
            <person name="Mereny Z."/>
            <person name="Hegedus B."/>
            <person name="Baldrian P."/>
            <person name="Stursova M."/>
            <person name="Weitz H."/>
            <person name="Taylor A."/>
            <person name="Grigoriev I.V."/>
            <person name="Nagy L.G."/>
            <person name="Martin F."/>
            <person name="Kauserud H."/>
        </authorList>
    </citation>
    <scope>NUCLEOTIDE SEQUENCE</scope>
    <source>
        <strain evidence="13">9284</strain>
    </source>
</reference>
<feature type="binding site" description="axial binding residue" evidence="9">
    <location>
        <position position="439"/>
    </location>
    <ligand>
        <name>heme</name>
        <dbReference type="ChEBI" id="CHEBI:30413"/>
    </ligand>
    <ligandPart>
        <name>Fe</name>
        <dbReference type="ChEBI" id="CHEBI:18248"/>
    </ligandPart>
</feature>
<comment type="cofactor">
    <cofactor evidence="1 9">
        <name>heme</name>
        <dbReference type="ChEBI" id="CHEBI:30413"/>
    </cofactor>
</comment>
<dbReference type="InterPro" id="IPR036396">
    <property type="entry name" value="Cyt_P450_sf"/>
</dbReference>
<dbReference type="Pfam" id="PF00067">
    <property type="entry name" value="p450"/>
    <property type="match status" value="1"/>
</dbReference>
<name>A0AAD7CCT3_9AGAR</name>
<keyword evidence="14" id="KW-1185">Reference proteome</keyword>
<evidence type="ECO:0000256" key="4">
    <source>
        <dbReference type="ARBA" id="ARBA00022617"/>
    </source>
</evidence>
<feature type="compositionally biased region" description="Basic and acidic residues" evidence="11">
    <location>
        <begin position="465"/>
        <end position="480"/>
    </location>
</feature>
<evidence type="ECO:0000256" key="10">
    <source>
        <dbReference type="RuleBase" id="RU000461"/>
    </source>
</evidence>
<evidence type="ECO:0000256" key="6">
    <source>
        <dbReference type="ARBA" id="ARBA00023002"/>
    </source>
</evidence>
<dbReference type="InterPro" id="IPR050364">
    <property type="entry name" value="Cytochrome_P450_fung"/>
</dbReference>
<comment type="similarity">
    <text evidence="3 10">Belongs to the cytochrome P450 family.</text>
</comment>
<feature type="transmembrane region" description="Helical" evidence="12">
    <location>
        <begin position="291"/>
        <end position="322"/>
    </location>
</feature>
<comment type="pathway">
    <text evidence="2">Secondary metabolite biosynthesis.</text>
</comment>
<organism evidence="13 14">
    <name type="scientific">Roridomyces roridus</name>
    <dbReference type="NCBI Taxonomy" id="1738132"/>
    <lineage>
        <taxon>Eukaryota</taxon>
        <taxon>Fungi</taxon>
        <taxon>Dikarya</taxon>
        <taxon>Basidiomycota</taxon>
        <taxon>Agaricomycotina</taxon>
        <taxon>Agaricomycetes</taxon>
        <taxon>Agaricomycetidae</taxon>
        <taxon>Agaricales</taxon>
        <taxon>Marasmiineae</taxon>
        <taxon>Mycenaceae</taxon>
        <taxon>Roridomyces</taxon>
    </lineage>
</organism>
<dbReference type="PRINTS" id="PR00463">
    <property type="entry name" value="EP450I"/>
</dbReference>
<evidence type="ECO:0000256" key="12">
    <source>
        <dbReference type="SAM" id="Phobius"/>
    </source>
</evidence>
<dbReference type="GO" id="GO:0020037">
    <property type="term" value="F:heme binding"/>
    <property type="evidence" value="ECO:0007669"/>
    <property type="project" value="InterPro"/>
</dbReference>
<keyword evidence="7 9" id="KW-0408">Iron</keyword>
<gene>
    <name evidence="13" type="ORF">FB45DRAFT_898622</name>
</gene>
<dbReference type="AlphaFoldDB" id="A0AAD7CCT3"/>
<keyword evidence="8 10" id="KW-0503">Monooxygenase</keyword>
<dbReference type="InterPro" id="IPR017972">
    <property type="entry name" value="Cyt_P450_CS"/>
</dbReference>
<evidence type="ECO:0000313" key="14">
    <source>
        <dbReference type="Proteomes" id="UP001221142"/>
    </source>
</evidence>